<protein>
    <submittedName>
        <fullName evidence="3">DNA-binding ferritin-like protein (Oxidative damage protectant)</fullName>
    </submittedName>
</protein>
<proteinExistence type="inferred from homology"/>
<dbReference type="Proteomes" id="UP000051906">
    <property type="component" value="Unassembled WGS sequence"/>
</dbReference>
<dbReference type="GO" id="GO:0003677">
    <property type="term" value="F:DNA binding"/>
    <property type="evidence" value="ECO:0007669"/>
    <property type="project" value="UniProtKB-KW"/>
</dbReference>
<dbReference type="RefSeq" id="WP_057878951.1">
    <property type="nucleotide sequence ID" value="NZ_JQCA01000112.1"/>
</dbReference>
<dbReference type="AlphaFoldDB" id="A0A0R2LRC5"/>
<dbReference type="CDD" id="cd01043">
    <property type="entry name" value="DPS"/>
    <property type="match status" value="1"/>
</dbReference>
<dbReference type="InterPro" id="IPR002177">
    <property type="entry name" value="DPS_DNA-bd"/>
</dbReference>
<name>A0A0R2LRC5_9LACO</name>
<evidence type="ECO:0000313" key="4">
    <source>
        <dbReference type="Proteomes" id="UP000051906"/>
    </source>
</evidence>
<sequence>MTTTTMSIEDRYAAEQAQTEHDHHVPTAGAMTNHILANLHISIVKFHQVRWSIKGPLALSVRQLLSDYIATYRTQFDALGELLLDEGEIVSTTTKEFHDYNMLQESGDKKYLAAEDQVSELVHDADTHNLFIDRAIKLAEKEERPALASFLTDLRGTNNHIIRELQALLGNDARDGLDDEDDDDDED</sequence>
<dbReference type="STRING" id="616990.IV54_GL000416"/>
<evidence type="ECO:0000313" key="3">
    <source>
        <dbReference type="EMBL" id="KRO01363.1"/>
    </source>
</evidence>
<dbReference type="InterPro" id="IPR009078">
    <property type="entry name" value="Ferritin-like_SF"/>
</dbReference>
<dbReference type="OrthoDB" id="9797023at2"/>
<reference evidence="3 4" key="1">
    <citation type="journal article" date="2015" name="Genome Announc.">
        <title>Expanding the biotechnology potential of lactobacilli through comparative genomics of 213 strains and associated genera.</title>
        <authorList>
            <person name="Sun Z."/>
            <person name="Harris H.M."/>
            <person name="McCann A."/>
            <person name="Guo C."/>
            <person name="Argimon S."/>
            <person name="Zhang W."/>
            <person name="Yang X."/>
            <person name="Jeffery I.B."/>
            <person name="Cooney J.C."/>
            <person name="Kagawa T.F."/>
            <person name="Liu W."/>
            <person name="Song Y."/>
            <person name="Salvetti E."/>
            <person name="Wrobel A."/>
            <person name="Rasinkangas P."/>
            <person name="Parkhill J."/>
            <person name="Rea M.C."/>
            <person name="O'Sullivan O."/>
            <person name="Ritari J."/>
            <person name="Douillard F.P."/>
            <person name="Paul Ross R."/>
            <person name="Yang R."/>
            <person name="Briner A.E."/>
            <person name="Felis G.E."/>
            <person name="de Vos W.M."/>
            <person name="Barrangou R."/>
            <person name="Klaenhammer T.R."/>
            <person name="Caufield P.W."/>
            <person name="Cui Y."/>
            <person name="Zhang H."/>
            <person name="O'Toole P.W."/>
        </authorList>
    </citation>
    <scope>NUCLEOTIDE SEQUENCE [LARGE SCALE GENOMIC DNA]</scope>
    <source>
        <strain evidence="3 4">DSM 22467</strain>
    </source>
</reference>
<dbReference type="Gene3D" id="1.20.1260.10">
    <property type="match status" value="1"/>
</dbReference>
<organism evidence="3 4">
    <name type="scientific">Levilactobacillus paucivorans</name>
    <dbReference type="NCBI Taxonomy" id="616990"/>
    <lineage>
        <taxon>Bacteria</taxon>
        <taxon>Bacillati</taxon>
        <taxon>Bacillota</taxon>
        <taxon>Bacilli</taxon>
        <taxon>Lactobacillales</taxon>
        <taxon>Lactobacillaceae</taxon>
        <taxon>Levilactobacillus</taxon>
    </lineage>
</organism>
<dbReference type="InterPro" id="IPR012347">
    <property type="entry name" value="Ferritin-like"/>
</dbReference>
<dbReference type="PATRIC" id="fig|616990.3.peg.450"/>
<dbReference type="SUPFAM" id="SSF47240">
    <property type="entry name" value="Ferritin-like"/>
    <property type="match status" value="1"/>
</dbReference>
<evidence type="ECO:0000256" key="1">
    <source>
        <dbReference type="ARBA" id="ARBA00009497"/>
    </source>
</evidence>
<dbReference type="InterPro" id="IPR008331">
    <property type="entry name" value="Ferritin_DPS_dom"/>
</dbReference>
<dbReference type="GO" id="GO:0008199">
    <property type="term" value="F:ferric iron binding"/>
    <property type="evidence" value="ECO:0007669"/>
    <property type="project" value="InterPro"/>
</dbReference>
<comment type="similarity">
    <text evidence="1">Belongs to the Dps family.</text>
</comment>
<comment type="caution">
    <text evidence="3">The sequence shown here is derived from an EMBL/GenBank/DDBJ whole genome shotgun (WGS) entry which is preliminary data.</text>
</comment>
<keyword evidence="3" id="KW-0238">DNA-binding</keyword>
<gene>
    <name evidence="3" type="ORF">IV54_GL000416</name>
</gene>
<evidence type="ECO:0000259" key="2">
    <source>
        <dbReference type="Pfam" id="PF00210"/>
    </source>
</evidence>
<keyword evidence="4" id="KW-1185">Reference proteome</keyword>
<dbReference type="EMBL" id="JQCA01000112">
    <property type="protein sequence ID" value="KRO01363.1"/>
    <property type="molecule type" value="Genomic_DNA"/>
</dbReference>
<accession>A0A0R2LRC5</accession>
<feature type="domain" description="Ferritin/DPS" evidence="2">
    <location>
        <begin position="33"/>
        <end position="172"/>
    </location>
</feature>
<dbReference type="Pfam" id="PF00210">
    <property type="entry name" value="Ferritin"/>
    <property type="match status" value="1"/>
</dbReference>